<dbReference type="GO" id="GO:0003676">
    <property type="term" value="F:nucleic acid binding"/>
    <property type="evidence" value="ECO:0007669"/>
    <property type="project" value="InterPro"/>
</dbReference>
<dbReference type="Proteomes" id="UP001362999">
    <property type="component" value="Unassembled WGS sequence"/>
</dbReference>
<proteinExistence type="predicted"/>
<sequence>WLKSYLSFGEDRALWAYVADEVMAKKALAGDLSVDEAIRRNMYLQSWRARIIGKDSLGPDLKRMVQIADKYDVQMEGLAISRKAQREAIIWYHTKSTADGRMFNSNKINDCLKNKHKILTVGNAEELARKTQSNRHTHRRDCKCDSCAETKRTTGCSHPNQCFAKARAMLMSLPEKWNPLVAQPKDYEEADDLENNLDAHPFFLTTFRIFNDGVRTSGRPPDTKMEPEPDEEYIKVFTDGSATLKGVDIARAGSGIFFGEGDVRNAKIRIPTELGVSNQVAELIAIKEAVERCPADIPL</sequence>
<dbReference type="InterPro" id="IPR036397">
    <property type="entry name" value="RNaseH_sf"/>
</dbReference>
<dbReference type="PROSITE" id="PS50879">
    <property type="entry name" value="RNASE_H_1"/>
    <property type="match status" value="1"/>
</dbReference>
<gene>
    <name evidence="2" type="ORF">R3P38DRAFT_2369327</name>
</gene>
<evidence type="ECO:0000313" key="3">
    <source>
        <dbReference type="Proteomes" id="UP001362999"/>
    </source>
</evidence>
<dbReference type="SUPFAM" id="SSF53098">
    <property type="entry name" value="Ribonuclease H-like"/>
    <property type="match status" value="1"/>
</dbReference>
<protein>
    <recommendedName>
        <fullName evidence="1">RNase H type-1 domain-containing protein</fullName>
    </recommendedName>
</protein>
<dbReference type="InterPro" id="IPR002156">
    <property type="entry name" value="RNaseH_domain"/>
</dbReference>
<reference evidence="2 3" key="1">
    <citation type="journal article" date="2024" name="J Genomics">
        <title>Draft genome sequencing and assembly of Favolaschia claudopus CIRM-BRFM 2984 isolated from oak limbs.</title>
        <authorList>
            <person name="Navarro D."/>
            <person name="Drula E."/>
            <person name="Chaduli D."/>
            <person name="Cazenave R."/>
            <person name="Ahrendt S."/>
            <person name="Wang J."/>
            <person name="Lipzen A."/>
            <person name="Daum C."/>
            <person name="Barry K."/>
            <person name="Grigoriev I.V."/>
            <person name="Favel A."/>
            <person name="Rosso M.N."/>
            <person name="Martin F."/>
        </authorList>
    </citation>
    <scope>NUCLEOTIDE SEQUENCE [LARGE SCALE GENOMIC DNA]</scope>
    <source>
        <strain evidence="2 3">CIRM-BRFM 2984</strain>
    </source>
</reference>
<evidence type="ECO:0000259" key="1">
    <source>
        <dbReference type="PROSITE" id="PS50879"/>
    </source>
</evidence>
<feature type="domain" description="RNase H type-1" evidence="1">
    <location>
        <begin position="230"/>
        <end position="299"/>
    </location>
</feature>
<organism evidence="2 3">
    <name type="scientific">Favolaschia claudopus</name>
    <dbReference type="NCBI Taxonomy" id="2862362"/>
    <lineage>
        <taxon>Eukaryota</taxon>
        <taxon>Fungi</taxon>
        <taxon>Dikarya</taxon>
        <taxon>Basidiomycota</taxon>
        <taxon>Agaricomycotina</taxon>
        <taxon>Agaricomycetes</taxon>
        <taxon>Agaricomycetidae</taxon>
        <taxon>Agaricales</taxon>
        <taxon>Marasmiineae</taxon>
        <taxon>Mycenaceae</taxon>
        <taxon>Favolaschia</taxon>
    </lineage>
</organism>
<dbReference type="InterPro" id="IPR012337">
    <property type="entry name" value="RNaseH-like_sf"/>
</dbReference>
<dbReference type="AlphaFoldDB" id="A0AAW0BR20"/>
<name>A0AAW0BR20_9AGAR</name>
<evidence type="ECO:0000313" key="2">
    <source>
        <dbReference type="EMBL" id="KAK7028582.1"/>
    </source>
</evidence>
<feature type="non-terminal residue" evidence="2">
    <location>
        <position position="299"/>
    </location>
</feature>
<dbReference type="GO" id="GO:0004523">
    <property type="term" value="F:RNA-DNA hybrid ribonuclease activity"/>
    <property type="evidence" value="ECO:0007669"/>
    <property type="project" value="InterPro"/>
</dbReference>
<dbReference type="Gene3D" id="3.30.420.10">
    <property type="entry name" value="Ribonuclease H-like superfamily/Ribonuclease H"/>
    <property type="match status" value="1"/>
</dbReference>
<comment type="caution">
    <text evidence="2">The sequence shown here is derived from an EMBL/GenBank/DDBJ whole genome shotgun (WGS) entry which is preliminary data.</text>
</comment>
<dbReference type="EMBL" id="JAWWNJ010000028">
    <property type="protein sequence ID" value="KAK7028582.1"/>
    <property type="molecule type" value="Genomic_DNA"/>
</dbReference>
<accession>A0AAW0BR20</accession>
<feature type="non-terminal residue" evidence="2">
    <location>
        <position position="1"/>
    </location>
</feature>
<keyword evidence="3" id="KW-1185">Reference proteome</keyword>